<dbReference type="AlphaFoldDB" id="A0A412WYM2"/>
<dbReference type="InterPro" id="IPR016167">
    <property type="entry name" value="FAD-bd_PCMH_sub1"/>
</dbReference>
<dbReference type="GO" id="GO:0009252">
    <property type="term" value="P:peptidoglycan biosynthetic process"/>
    <property type="evidence" value="ECO:0007669"/>
    <property type="project" value="UniProtKB-UniRule"/>
</dbReference>
<comment type="cofactor">
    <cofactor evidence="2">
        <name>FAD</name>
        <dbReference type="ChEBI" id="CHEBI:57692"/>
    </cofactor>
</comment>
<feature type="active site" description="Proton donor" evidence="2">
    <location>
        <position position="214"/>
    </location>
</feature>
<dbReference type="InterPro" id="IPR003170">
    <property type="entry name" value="MurB"/>
</dbReference>
<dbReference type="EMBL" id="QRZA01000018">
    <property type="protein sequence ID" value="RGV32728.1"/>
    <property type="molecule type" value="Genomic_DNA"/>
</dbReference>
<keyword evidence="2" id="KW-0521">NADP</keyword>
<dbReference type="GO" id="GO:0008762">
    <property type="term" value="F:UDP-N-acetylmuramate dehydrogenase activity"/>
    <property type="evidence" value="ECO:0007669"/>
    <property type="project" value="UniProtKB-UniRule"/>
</dbReference>
<dbReference type="GO" id="GO:0051301">
    <property type="term" value="P:cell division"/>
    <property type="evidence" value="ECO:0007669"/>
    <property type="project" value="UniProtKB-KW"/>
</dbReference>
<comment type="pathway">
    <text evidence="2">Cell wall biogenesis; peptidoglycan biosynthesis.</text>
</comment>
<comment type="function">
    <text evidence="2">Cell wall formation.</text>
</comment>
<protein>
    <recommendedName>
        <fullName evidence="2">UDP-N-acetylenolpyruvoylglucosamine reductase</fullName>
        <ecNumber evidence="2">1.3.1.98</ecNumber>
    </recommendedName>
    <alternativeName>
        <fullName evidence="2">UDP-N-acetylmuramate dehydrogenase</fullName>
    </alternativeName>
</protein>
<evidence type="ECO:0000313" key="4">
    <source>
        <dbReference type="EMBL" id="RGV32728.1"/>
    </source>
</evidence>
<dbReference type="InterPro" id="IPR036318">
    <property type="entry name" value="FAD-bd_PCMH-like_sf"/>
</dbReference>
<dbReference type="GO" id="GO:0005829">
    <property type="term" value="C:cytosol"/>
    <property type="evidence" value="ECO:0007669"/>
    <property type="project" value="TreeGrafter"/>
</dbReference>
<evidence type="ECO:0000259" key="3">
    <source>
        <dbReference type="PROSITE" id="PS51387"/>
    </source>
</evidence>
<gene>
    <name evidence="2" type="primary">murB</name>
    <name evidence="4" type="ORF">DWW18_13195</name>
</gene>
<comment type="caution">
    <text evidence="4">The sequence shown here is derived from an EMBL/GenBank/DDBJ whole genome shotgun (WGS) entry which is preliminary data.</text>
</comment>
<dbReference type="GO" id="GO:0008360">
    <property type="term" value="P:regulation of cell shape"/>
    <property type="evidence" value="ECO:0007669"/>
    <property type="project" value="UniProtKB-KW"/>
</dbReference>
<keyword evidence="2" id="KW-0285">Flavoprotein</keyword>
<proteinExistence type="inferred from homology"/>
<organism evidence="4 5">
    <name type="scientific">Butyricimonas virosa</name>
    <dbReference type="NCBI Taxonomy" id="544645"/>
    <lineage>
        <taxon>Bacteria</taxon>
        <taxon>Pseudomonadati</taxon>
        <taxon>Bacteroidota</taxon>
        <taxon>Bacteroidia</taxon>
        <taxon>Bacteroidales</taxon>
        <taxon>Odoribacteraceae</taxon>
        <taxon>Butyricimonas</taxon>
    </lineage>
</organism>
<evidence type="ECO:0000256" key="1">
    <source>
        <dbReference type="ARBA" id="ARBA00022827"/>
    </source>
</evidence>
<comment type="subcellular location">
    <subcellularLocation>
        <location evidence="2">Cytoplasm</location>
    </subcellularLocation>
</comment>
<keyword evidence="2" id="KW-0963">Cytoplasm</keyword>
<sequence length="282" mass="32247">MKIYNEIDLYRYNTMKLHSIARIMYEPENVDELLAIFRKLKKEGTAFYLLSAGSNIVFGARIERPIVYLMSFNTNMSFGEDGTLECGASVRIQSLLEKMKEFSLGGIEYLASVPSSVGGAVYMNAGRGRKMKRSISDYIESVRYLDVADMQIKNIYGNDGYLYRTSPFQSLNTVILSARFKFVKQDVDITNRLIKERLVYSQRYLSADKPSCGSVFCLMNPVIMRLLRGTGYGGAIFSKKTSNWISNIDNAKVGDIEVLIGKAIRWHKVFFSKYKVEIRFFR</sequence>
<dbReference type="Gene3D" id="3.30.43.10">
    <property type="entry name" value="Uridine Diphospho-n-acetylenolpyruvylglucosamine Reductase, domain 2"/>
    <property type="match status" value="1"/>
</dbReference>
<dbReference type="Gene3D" id="3.30.465.10">
    <property type="match status" value="1"/>
</dbReference>
<dbReference type="RefSeq" id="WP_118260893.1">
    <property type="nucleotide sequence ID" value="NZ_CALBWO010000058.1"/>
</dbReference>
<comment type="catalytic activity">
    <reaction evidence="2">
        <text>UDP-N-acetyl-alpha-D-muramate + NADP(+) = UDP-N-acetyl-3-O-(1-carboxyvinyl)-alpha-D-glucosamine + NADPH + H(+)</text>
        <dbReference type="Rhea" id="RHEA:12248"/>
        <dbReference type="ChEBI" id="CHEBI:15378"/>
        <dbReference type="ChEBI" id="CHEBI:57783"/>
        <dbReference type="ChEBI" id="CHEBI:58349"/>
        <dbReference type="ChEBI" id="CHEBI:68483"/>
        <dbReference type="ChEBI" id="CHEBI:70757"/>
        <dbReference type="EC" id="1.3.1.98"/>
    </reaction>
</comment>
<keyword evidence="2" id="KW-0133">Cell shape</keyword>
<dbReference type="InterPro" id="IPR016169">
    <property type="entry name" value="FAD-bd_PCMH_sub2"/>
</dbReference>
<keyword evidence="1 2" id="KW-0274">FAD</keyword>
<keyword evidence="2" id="KW-0573">Peptidoglycan synthesis</keyword>
<feature type="domain" description="FAD-binding PCMH-type" evidence="3">
    <location>
        <begin position="15"/>
        <end position="185"/>
    </location>
</feature>
<dbReference type="PANTHER" id="PTHR21071:SF4">
    <property type="entry name" value="UDP-N-ACETYLENOLPYRUVOYLGLUCOSAMINE REDUCTASE"/>
    <property type="match status" value="1"/>
</dbReference>
<dbReference type="UniPathway" id="UPA00219"/>
<keyword evidence="2" id="KW-0961">Cell wall biogenesis/degradation</keyword>
<dbReference type="SUPFAM" id="SSF56194">
    <property type="entry name" value="Uridine diphospho-N-Acetylenolpyruvylglucosamine reductase, MurB, C-terminal domain"/>
    <property type="match status" value="1"/>
</dbReference>
<feature type="active site" evidence="2">
    <location>
        <position position="164"/>
    </location>
</feature>
<dbReference type="InterPro" id="IPR016166">
    <property type="entry name" value="FAD-bd_PCMH"/>
</dbReference>
<evidence type="ECO:0000256" key="2">
    <source>
        <dbReference type="HAMAP-Rule" id="MF_00037"/>
    </source>
</evidence>
<keyword evidence="2" id="KW-0132">Cell division</keyword>
<dbReference type="PANTHER" id="PTHR21071">
    <property type="entry name" value="UDP-N-ACETYLENOLPYRUVOYLGLUCOSAMINE REDUCTASE"/>
    <property type="match status" value="1"/>
</dbReference>
<dbReference type="GO" id="GO:0071949">
    <property type="term" value="F:FAD binding"/>
    <property type="evidence" value="ECO:0007669"/>
    <property type="project" value="InterPro"/>
</dbReference>
<accession>A0A412WYM2</accession>
<dbReference type="PROSITE" id="PS51387">
    <property type="entry name" value="FAD_PCMH"/>
    <property type="match status" value="1"/>
</dbReference>
<keyword evidence="2" id="KW-0560">Oxidoreductase</keyword>
<dbReference type="InterPro" id="IPR006094">
    <property type="entry name" value="Oxid_FAD_bind_N"/>
</dbReference>
<reference evidence="4 5" key="1">
    <citation type="submission" date="2018-08" db="EMBL/GenBank/DDBJ databases">
        <title>A genome reference for cultivated species of the human gut microbiota.</title>
        <authorList>
            <person name="Zou Y."/>
            <person name="Xue W."/>
            <person name="Luo G."/>
        </authorList>
    </citation>
    <scope>NUCLEOTIDE SEQUENCE [LARGE SCALE GENOMIC DNA]</scope>
    <source>
        <strain evidence="4 5">AF14-49</strain>
    </source>
</reference>
<feature type="active site" evidence="2">
    <location>
        <position position="277"/>
    </location>
</feature>
<dbReference type="GO" id="GO:0071555">
    <property type="term" value="P:cell wall organization"/>
    <property type="evidence" value="ECO:0007669"/>
    <property type="project" value="UniProtKB-KW"/>
</dbReference>
<name>A0A412WYM2_9BACT</name>
<comment type="similarity">
    <text evidence="2">Belongs to the MurB family.</text>
</comment>
<dbReference type="SUPFAM" id="SSF56176">
    <property type="entry name" value="FAD-binding/transporter-associated domain-like"/>
    <property type="match status" value="1"/>
</dbReference>
<keyword evidence="2" id="KW-0131">Cell cycle</keyword>
<dbReference type="EC" id="1.3.1.98" evidence="2"/>
<dbReference type="Proteomes" id="UP000283589">
    <property type="component" value="Unassembled WGS sequence"/>
</dbReference>
<evidence type="ECO:0000313" key="5">
    <source>
        <dbReference type="Proteomes" id="UP000283589"/>
    </source>
</evidence>
<dbReference type="Pfam" id="PF01565">
    <property type="entry name" value="FAD_binding_4"/>
    <property type="match status" value="1"/>
</dbReference>
<dbReference type="HAMAP" id="MF_00037">
    <property type="entry name" value="MurB"/>
    <property type="match status" value="1"/>
</dbReference>
<dbReference type="InterPro" id="IPR036635">
    <property type="entry name" value="MurB_C_sf"/>
</dbReference>